<organism evidence="1 2">
    <name type="scientific">Melia azedarach</name>
    <name type="common">Chinaberry tree</name>
    <dbReference type="NCBI Taxonomy" id="155640"/>
    <lineage>
        <taxon>Eukaryota</taxon>
        <taxon>Viridiplantae</taxon>
        <taxon>Streptophyta</taxon>
        <taxon>Embryophyta</taxon>
        <taxon>Tracheophyta</taxon>
        <taxon>Spermatophyta</taxon>
        <taxon>Magnoliopsida</taxon>
        <taxon>eudicotyledons</taxon>
        <taxon>Gunneridae</taxon>
        <taxon>Pentapetalae</taxon>
        <taxon>rosids</taxon>
        <taxon>malvids</taxon>
        <taxon>Sapindales</taxon>
        <taxon>Meliaceae</taxon>
        <taxon>Melia</taxon>
    </lineage>
</organism>
<keyword evidence="2" id="KW-1185">Reference proteome</keyword>
<dbReference type="EMBL" id="CM051405">
    <property type="protein sequence ID" value="KAJ4704691.1"/>
    <property type="molecule type" value="Genomic_DNA"/>
</dbReference>
<keyword evidence="1" id="KW-0649">Protein kinase inhibitor</keyword>
<evidence type="ECO:0000313" key="1">
    <source>
        <dbReference type="EMBL" id="KAJ4704691.1"/>
    </source>
</evidence>
<gene>
    <name evidence="1" type="ORF">OWV82_021564</name>
</gene>
<name>A0ACC1WZN7_MELAZ</name>
<protein>
    <submittedName>
        <fullName evidence="1">Cyclin-dependent protein kinase inhibitor SMR3</fullName>
    </submittedName>
</protein>
<proteinExistence type="predicted"/>
<comment type="caution">
    <text evidence="1">The sequence shown here is derived from an EMBL/GenBank/DDBJ whole genome shotgun (WGS) entry which is preliminary data.</text>
</comment>
<accession>A0ACC1WZN7</accession>
<dbReference type="Proteomes" id="UP001164539">
    <property type="component" value="Chromosome 12"/>
</dbReference>
<sequence>MYSEFNQVFLLGMSNSELFLVKGDQEGVEFDILKRPSTTSTEFHDESGITAAANDDRELRQEPADEQVKEDKCRKVIGLGESSATAHEDDDGFRTPTSTDHKIPEIKQCPPAPRKSKSTNNPSAKRKSSSVSSNIRRSLRLDVSEEVNSLFPKPILDDLHRKIKRARTEDQEN</sequence>
<reference evidence="1 2" key="1">
    <citation type="journal article" date="2023" name="Science">
        <title>Complex scaffold remodeling in plant triterpene biosynthesis.</title>
        <authorList>
            <person name="De La Pena R."/>
            <person name="Hodgson H."/>
            <person name="Liu J.C."/>
            <person name="Stephenson M.J."/>
            <person name="Martin A.C."/>
            <person name="Owen C."/>
            <person name="Harkess A."/>
            <person name="Leebens-Mack J."/>
            <person name="Jimenez L.E."/>
            <person name="Osbourn A."/>
            <person name="Sattely E.S."/>
        </authorList>
    </citation>
    <scope>NUCLEOTIDE SEQUENCE [LARGE SCALE GENOMIC DNA]</scope>
    <source>
        <strain evidence="2">cv. JPN11</strain>
        <tissue evidence="1">Leaf</tissue>
    </source>
</reference>
<evidence type="ECO:0000313" key="2">
    <source>
        <dbReference type="Proteomes" id="UP001164539"/>
    </source>
</evidence>